<dbReference type="Pfam" id="PF01070">
    <property type="entry name" value="FMN_dh"/>
    <property type="match status" value="1"/>
</dbReference>
<dbReference type="PROSITE" id="PS00557">
    <property type="entry name" value="FMN_HYDROXY_ACID_DH_1"/>
    <property type="match status" value="1"/>
</dbReference>
<dbReference type="GeneID" id="95981163"/>
<dbReference type="EMBL" id="JBBXJM010000001">
    <property type="protein sequence ID" value="KAL1412375.1"/>
    <property type="molecule type" value="Genomic_DNA"/>
</dbReference>
<accession>A0ABR3QCB9</accession>
<name>A0ABR3QCB9_9TREE</name>
<evidence type="ECO:0000313" key="6">
    <source>
        <dbReference type="Proteomes" id="UP001565368"/>
    </source>
</evidence>
<evidence type="ECO:0000259" key="4">
    <source>
        <dbReference type="PROSITE" id="PS51349"/>
    </source>
</evidence>
<keyword evidence="6" id="KW-1185">Reference proteome</keyword>
<evidence type="ECO:0000256" key="3">
    <source>
        <dbReference type="ARBA" id="ARBA00024042"/>
    </source>
</evidence>
<dbReference type="Proteomes" id="UP001565368">
    <property type="component" value="Unassembled WGS sequence"/>
</dbReference>
<evidence type="ECO:0000313" key="5">
    <source>
        <dbReference type="EMBL" id="KAL1412375.1"/>
    </source>
</evidence>
<dbReference type="InterPro" id="IPR013785">
    <property type="entry name" value="Aldolase_TIM"/>
</dbReference>
<dbReference type="PANTHER" id="PTHR10578">
    <property type="entry name" value="S -2-HYDROXY-ACID OXIDASE-RELATED"/>
    <property type="match status" value="1"/>
</dbReference>
<dbReference type="SUPFAM" id="SSF51395">
    <property type="entry name" value="FMN-linked oxidoreductases"/>
    <property type="match status" value="1"/>
</dbReference>
<dbReference type="PANTHER" id="PTHR10578:SF143">
    <property type="entry name" value="FMN-DEPENDENT ALPHA-HYDROXY ACID DEHYDROGENASE PB1A11.03"/>
    <property type="match status" value="1"/>
</dbReference>
<organism evidence="5 6">
    <name type="scientific">Vanrija albida</name>
    <dbReference type="NCBI Taxonomy" id="181172"/>
    <lineage>
        <taxon>Eukaryota</taxon>
        <taxon>Fungi</taxon>
        <taxon>Dikarya</taxon>
        <taxon>Basidiomycota</taxon>
        <taxon>Agaricomycotina</taxon>
        <taxon>Tremellomycetes</taxon>
        <taxon>Trichosporonales</taxon>
        <taxon>Trichosporonaceae</taxon>
        <taxon>Vanrija</taxon>
    </lineage>
</organism>
<dbReference type="PROSITE" id="PS51349">
    <property type="entry name" value="FMN_HYDROXY_ACID_DH_2"/>
    <property type="match status" value="1"/>
</dbReference>
<dbReference type="InterPro" id="IPR000262">
    <property type="entry name" value="FMN-dep_DH"/>
</dbReference>
<evidence type="ECO:0000256" key="1">
    <source>
        <dbReference type="ARBA" id="ARBA00001917"/>
    </source>
</evidence>
<feature type="domain" description="FMN hydroxy acid dehydrogenase" evidence="4">
    <location>
        <begin position="20"/>
        <end position="426"/>
    </location>
</feature>
<keyword evidence="2" id="KW-0560">Oxidoreductase</keyword>
<proteinExistence type="inferred from homology"/>
<dbReference type="InterPro" id="IPR008259">
    <property type="entry name" value="FMN_hydac_DH_AS"/>
</dbReference>
<dbReference type="InterPro" id="IPR012133">
    <property type="entry name" value="Alpha-hydoxy_acid_DH_FMN"/>
</dbReference>
<protein>
    <recommendedName>
        <fullName evidence="4">FMN hydroxy acid dehydrogenase domain-containing protein</fullName>
    </recommendedName>
</protein>
<gene>
    <name evidence="5" type="ORF">Q8F55_000120</name>
</gene>
<dbReference type="PIRSF" id="PIRSF000138">
    <property type="entry name" value="Al-hdrx_acd_dh"/>
    <property type="match status" value="1"/>
</dbReference>
<sequence length="427" mass="45602">MDGIGRREQALLYARGTYGHKPKVPVDADRLYEAAHKVMSPKAWGYVAGSAGRNRTDKANQDAFSRYPIIPRMLRDVSRRPMGVTLFGEEYASPLLFAPIGVLEMAHPLAEGAVASAARQLDMPMVLSTQGSTPMEAVAAALGPTKFWYQLYWSSSDALAQSLVQRAEAAGAKVLVVTLDTHAMGWRCMDLDEGFLPFALGQGIAQYTSDPVFTALAADRVAAGTRSLAPKQAPTLAAVWALASIIGHYPGKWWDKAFSPAPRAAVDTFLDVFPCPHLTWHDLAKLREWTRLPIVLKGIQSAEDARLALEHGVDGIGVSNHGGRQVDGAVASLDALEEVAREVGGKAPIIFDSGVRNGADVFKALALGASAVLVGRPWLYGLAIDGAQGARDVMARIAAELDLTMGLAGVAGVREITRECLKVPKVG</sequence>
<reference evidence="5 6" key="1">
    <citation type="submission" date="2023-08" db="EMBL/GenBank/DDBJ databases">
        <title>Annotated Genome Sequence of Vanrija albida AlHP1.</title>
        <authorList>
            <person name="Herzog R."/>
        </authorList>
    </citation>
    <scope>NUCLEOTIDE SEQUENCE [LARGE SCALE GENOMIC DNA]</scope>
    <source>
        <strain evidence="5 6">AlHP1</strain>
    </source>
</reference>
<evidence type="ECO:0000256" key="2">
    <source>
        <dbReference type="ARBA" id="ARBA00023002"/>
    </source>
</evidence>
<comment type="cofactor">
    <cofactor evidence="1">
        <name>FMN</name>
        <dbReference type="ChEBI" id="CHEBI:58210"/>
    </cofactor>
</comment>
<comment type="caution">
    <text evidence="5">The sequence shown here is derived from an EMBL/GenBank/DDBJ whole genome shotgun (WGS) entry which is preliminary data.</text>
</comment>
<dbReference type="RefSeq" id="XP_069212319.1">
    <property type="nucleotide sequence ID" value="XM_069348775.1"/>
</dbReference>
<comment type="similarity">
    <text evidence="3">Belongs to the FMN-dependent alpha-hydroxy acid dehydrogenase family.</text>
</comment>
<dbReference type="Gene3D" id="3.20.20.70">
    <property type="entry name" value="Aldolase class I"/>
    <property type="match status" value="1"/>
</dbReference>
<dbReference type="InterPro" id="IPR037396">
    <property type="entry name" value="FMN_HAD"/>
</dbReference>